<comment type="catalytic activity">
    <reaction evidence="2">
        <text>beta-D-GlcNAc-(1-&gt;4)-Mur2Ac(oyl-L-Ala-gamma-D-Glu-L-Lys-D-Ala-D-Ala)-di-trans,octa-cis-undecaprenyl diphosphate + L-glutamine + ATP + H2O = beta-D-GlcNAc-(1-&gt;4)-Mur2Ac(oyl-L-Ala-D-isoglutaminyl-L-Lys-D-Ala-D-Ala)-di-trans,octa-cis-undecaprenyl diphosphate + L-glutamate + ADP + phosphate + H(+)</text>
        <dbReference type="Rhea" id="RHEA:57928"/>
        <dbReference type="ChEBI" id="CHEBI:15377"/>
        <dbReference type="ChEBI" id="CHEBI:15378"/>
        <dbReference type="ChEBI" id="CHEBI:29985"/>
        <dbReference type="ChEBI" id="CHEBI:30616"/>
        <dbReference type="ChEBI" id="CHEBI:43474"/>
        <dbReference type="ChEBI" id="CHEBI:58359"/>
        <dbReference type="ChEBI" id="CHEBI:60033"/>
        <dbReference type="ChEBI" id="CHEBI:62233"/>
        <dbReference type="ChEBI" id="CHEBI:456216"/>
        <dbReference type="EC" id="6.3.5.13"/>
    </reaction>
</comment>
<dbReference type="Pfam" id="PF07685">
    <property type="entry name" value="GATase_3"/>
    <property type="match status" value="1"/>
</dbReference>
<keyword evidence="5" id="KW-1185">Reference proteome</keyword>
<keyword evidence="2" id="KW-0436">Ligase</keyword>
<dbReference type="InterPro" id="IPR043702">
    <property type="entry name" value="Lipid_II_synth_GatD"/>
</dbReference>
<dbReference type="Gene3D" id="3.40.50.880">
    <property type="match status" value="1"/>
</dbReference>
<keyword evidence="1 2" id="KW-0315">Glutamine amidotransferase</keyword>
<evidence type="ECO:0000259" key="3">
    <source>
        <dbReference type="Pfam" id="PF07685"/>
    </source>
</evidence>
<keyword evidence="2" id="KW-0573">Peptidoglycan synthesis</keyword>
<evidence type="ECO:0000313" key="4">
    <source>
        <dbReference type="EMBL" id="MBM7799838.1"/>
    </source>
</evidence>
<dbReference type="Proteomes" id="UP000704762">
    <property type="component" value="Unassembled WGS sequence"/>
</dbReference>
<dbReference type="CDD" id="cd01750">
    <property type="entry name" value="GATase1_CobQ"/>
    <property type="match status" value="1"/>
</dbReference>
<accession>A0ABS2RM84</accession>
<comment type="function">
    <text evidence="2">The lipid II isoglutaminyl synthase complex catalyzes the formation of alpha-D-isoglutamine in the cell wall lipid II stem peptide. The GatD subunit catalyzes the hydrolysis of glutamine to glutamate and ammonia. The resulting ammonia molecule is channeled to the active site of MurT.</text>
</comment>
<feature type="active site" evidence="2">
    <location>
        <position position="194"/>
    </location>
</feature>
<comment type="catalytic activity">
    <reaction evidence="2">
        <text>L-glutamine + H2O = L-glutamate + NH4(+)</text>
        <dbReference type="Rhea" id="RHEA:15889"/>
        <dbReference type="ChEBI" id="CHEBI:15377"/>
        <dbReference type="ChEBI" id="CHEBI:28938"/>
        <dbReference type="ChEBI" id="CHEBI:29985"/>
        <dbReference type="ChEBI" id="CHEBI:58359"/>
        <dbReference type="EC" id="3.5.1.2"/>
    </reaction>
</comment>
<dbReference type="HAMAP" id="MF_02213">
    <property type="entry name" value="Lipid_II_synth_GatD"/>
    <property type="match status" value="1"/>
</dbReference>
<evidence type="ECO:0000313" key="5">
    <source>
        <dbReference type="Proteomes" id="UP000704762"/>
    </source>
</evidence>
<comment type="similarity">
    <text evidence="2">Belongs to the CobB/CobQ family. GatD subfamily.</text>
</comment>
<dbReference type="RefSeq" id="WP_204918850.1">
    <property type="nucleotide sequence ID" value="NZ_BAAAQP010000003.1"/>
</dbReference>
<dbReference type="InterPro" id="IPR033949">
    <property type="entry name" value="CobQ_GATase1"/>
</dbReference>
<feature type="domain" description="CobB/CobQ-like glutamine amidotransferase" evidence="3">
    <location>
        <begin position="7"/>
        <end position="201"/>
    </location>
</feature>
<dbReference type="EC" id="3.5.1.2" evidence="2"/>
<protein>
    <recommendedName>
        <fullName evidence="2">Lipid II isoglutaminyl synthase (glutamine-hydrolyzing) subunit GatD</fullName>
        <ecNumber evidence="2">6.3.5.13</ecNumber>
    </recommendedName>
    <alternativeName>
        <fullName evidence="2">Lipid II isoglutaminyl synthase glutaminase subunit</fullName>
        <ecNumber evidence="2">3.5.1.2</ecNumber>
    </alternativeName>
</protein>
<sequence length="241" mass="25571">MAERVEIVLVYQSLLGIYGDRGNATVLAKRLAWHGYDPVLTVVEPGDPLPDTGSVYLLGGGEDSAQISAVRALQADGGLHRAVDRGAVVFAVCAGYQIVGRSFTVGDNEEAIEGLGLLDVTTTRGPVRAVGEILTRWEGHDGDEQWITGFENHGGYTRLGPSARPLARVEIGVGNCNDGTEGAVAGTVIGTYPHGPVLARNPALADHVLGLALDTTLPPLPRPELDELRRQRLVAVRRSAR</sequence>
<dbReference type="PANTHER" id="PTHR21343:SF9">
    <property type="entry name" value="LIPID II ISOGLUTAMINYL SYNTHASE (GLUTAMINE-HYDROLYZING) SUBUNIT GATD"/>
    <property type="match status" value="1"/>
</dbReference>
<feature type="binding site" evidence="2">
    <location>
        <position position="128"/>
    </location>
    <ligand>
        <name>substrate</name>
    </ligand>
</feature>
<dbReference type="EMBL" id="JAFBCF010000001">
    <property type="protein sequence ID" value="MBM7799838.1"/>
    <property type="molecule type" value="Genomic_DNA"/>
</dbReference>
<organism evidence="4 5">
    <name type="scientific">Microlunatus panaciterrae</name>
    <dbReference type="NCBI Taxonomy" id="400768"/>
    <lineage>
        <taxon>Bacteria</taxon>
        <taxon>Bacillati</taxon>
        <taxon>Actinomycetota</taxon>
        <taxon>Actinomycetes</taxon>
        <taxon>Propionibacteriales</taxon>
        <taxon>Propionibacteriaceae</taxon>
        <taxon>Microlunatus</taxon>
    </lineage>
</organism>
<dbReference type="InterPro" id="IPR029062">
    <property type="entry name" value="Class_I_gatase-like"/>
</dbReference>
<dbReference type="InterPro" id="IPR011698">
    <property type="entry name" value="GATase_3"/>
</dbReference>
<feature type="active site" description="Nucleophile" evidence="2">
    <location>
        <position position="93"/>
    </location>
</feature>
<reference evidence="4 5" key="1">
    <citation type="submission" date="2021-01" db="EMBL/GenBank/DDBJ databases">
        <title>Sequencing the genomes of 1000 actinobacteria strains.</title>
        <authorList>
            <person name="Klenk H.-P."/>
        </authorList>
    </citation>
    <scope>NUCLEOTIDE SEQUENCE [LARGE SCALE GENOMIC DNA]</scope>
    <source>
        <strain evidence="4 5">DSM 18662</strain>
    </source>
</reference>
<evidence type="ECO:0000256" key="1">
    <source>
        <dbReference type="ARBA" id="ARBA00022962"/>
    </source>
</evidence>
<keyword evidence="2" id="KW-0378">Hydrolase</keyword>
<comment type="subunit">
    <text evidence="2">Forms a heterodimer with MurT.</text>
</comment>
<evidence type="ECO:0000256" key="2">
    <source>
        <dbReference type="HAMAP-Rule" id="MF_02213"/>
    </source>
</evidence>
<name>A0ABS2RM84_9ACTN</name>
<gene>
    <name evidence="2" type="primary">gatD</name>
    <name evidence="4" type="ORF">JOE57_002759</name>
</gene>
<keyword evidence="2" id="KW-0961">Cell wall biogenesis/degradation</keyword>
<comment type="caution">
    <text evidence="4">The sequence shown here is derived from an EMBL/GenBank/DDBJ whole genome shotgun (WGS) entry which is preliminary data.</text>
</comment>
<dbReference type="EC" id="6.3.5.13" evidence="2"/>
<dbReference type="PANTHER" id="PTHR21343">
    <property type="entry name" value="DETHIOBIOTIN SYNTHETASE"/>
    <property type="match status" value="1"/>
</dbReference>
<proteinExistence type="inferred from homology"/>
<comment type="pathway">
    <text evidence="2">Cell wall biogenesis; peptidoglycan biosynthesis.</text>
</comment>
<keyword evidence="2" id="KW-0133">Cell shape</keyword>
<dbReference type="PROSITE" id="PS51274">
    <property type="entry name" value="GATASE_COBBQ"/>
    <property type="match status" value="1"/>
</dbReference>
<dbReference type="SUPFAM" id="SSF52317">
    <property type="entry name" value="Class I glutamine amidotransferase-like"/>
    <property type="match status" value="1"/>
</dbReference>